<comment type="similarity">
    <text evidence="9">Belongs to the GSP H family.</text>
</comment>
<dbReference type="KEGG" id="lpy:FIV34_15030"/>
<feature type="domain" description="General secretion pathway GspH" evidence="11">
    <location>
        <begin position="44"/>
        <end position="152"/>
    </location>
</feature>
<dbReference type="EMBL" id="CP041046">
    <property type="protein sequence ID" value="QDE40423.1"/>
    <property type="molecule type" value="Genomic_DNA"/>
</dbReference>
<keyword evidence="6" id="KW-0812">Transmembrane</keyword>
<organism evidence="12 13">
    <name type="scientific">Luteibacter pinisoli</name>
    <dbReference type="NCBI Taxonomy" id="2589080"/>
    <lineage>
        <taxon>Bacteria</taxon>
        <taxon>Pseudomonadati</taxon>
        <taxon>Pseudomonadota</taxon>
        <taxon>Gammaproteobacteria</taxon>
        <taxon>Lysobacterales</taxon>
        <taxon>Rhodanobacteraceae</taxon>
        <taxon>Luteibacter</taxon>
    </lineage>
</organism>
<name>A0A4Y5Z8F6_9GAMM</name>
<reference evidence="12 13" key="1">
    <citation type="submission" date="2019-06" db="EMBL/GenBank/DDBJ databases">
        <title>A complete genome sequence for Luteibacter pinisoli MAH-14.</title>
        <authorList>
            <person name="Baltrus D.A."/>
        </authorList>
    </citation>
    <scope>NUCLEOTIDE SEQUENCE [LARGE SCALE GENOMIC DNA]</scope>
    <source>
        <strain evidence="12 13">MAH-14</strain>
    </source>
</reference>
<evidence type="ECO:0000256" key="7">
    <source>
        <dbReference type="ARBA" id="ARBA00022989"/>
    </source>
</evidence>
<evidence type="ECO:0000256" key="2">
    <source>
        <dbReference type="ARBA" id="ARBA00021549"/>
    </source>
</evidence>
<evidence type="ECO:0000256" key="3">
    <source>
        <dbReference type="ARBA" id="ARBA00022475"/>
    </source>
</evidence>
<dbReference type="GO" id="GO:0015627">
    <property type="term" value="C:type II protein secretion system complex"/>
    <property type="evidence" value="ECO:0007669"/>
    <property type="project" value="InterPro"/>
</dbReference>
<dbReference type="SUPFAM" id="SSF54523">
    <property type="entry name" value="Pili subunits"/>
    <property type="match status" value="1"/>
</dbReference>
<dbReference type="InterPro" id="IPR045584">
    <property type="entry name" value="Pilin-like"/>
</dbReference>
<evidence type="ECO:0000259" key="11">
    <source>
        <dbReference type="Pfam" id="PF12019"/>
    </source>
</evidence>
<dbReference type="Gene3D" id="3.55.40.10">
    <property type="entry name" value="minor pseudopilin epsh domain"/>
    <property type="match status" value="1"/>
</dbReference>
<dbReference type="Pfam" id="PF12019">
    <property type="entry name" value="GspH"/>
    <property type="match status" value="1"/>
</dbReference>
<keyword evidence="4" id="KW-0488">Methylation</keyword>
<proteinExistence type="inferred from homology"/>
<dbReference type="InterPro" id="IPR012902">
    <property type="entry name" value="N_methyl_site"/>
</dbReference>
<dbReference type="Proteomes" id="UP000316093">
    <property type="component" value="Chromosome"/>
</dbReference>
<sequence>MPMRTARGFTLIELMVTVGVLAILAAIAAPVMSDFIRRGNVTAQTNELIGTFRFARSTAVTRSVIVSICPSTNATTTSPSCASGNVFNTGWLVYTAKASNTAYDSAKGEVLRAETDLPNVSIQAPTGMSIVSFDGRGSSMSGAMAFLLCAKAAGDTVGKSSPRSPGQLITLQAGGRAGASALATATDSSTATAKCKPAT</sequence>
<evidence type="ECO:0000256" key="1">
    <source>
        <dbReference type="ARBA" id="ARBA00004377"/>
    </source>
</evidence>
<dbReference type="NCBIfam" id="TIGR02532">
    <property type="entry name" value="IV_pilin_GFxxxE"/>
    <property type="match status" value="1"/>
</dbReference>
<dbReference type="AlphaFoldDB" id="A0A4Y5Z8F6"/>
<evidence type="ECO:0000256" key="4">
    <source>
        <dbReference type="ARBA" id="ARBA00022481"/>
    </source>
</evidence>
<dbReference type="OrthoDB" id="6120962at2"/>
<evidence type="ECO:0000256" key="6">
    <source>
        <dbReference type="ARBA" id="ARBA00022692"/>
    </source>
</evidence>
<keyword evidence="3" id="KW-1003">Cell membrane</keyword>
<keyword evidence="7" id="KW-1133">Transmembrane helix</keyword>
<dbReference type="PROSITE" id="PS00409">
    <property type="entry name" value="PROKAR_NTER_METHYL"/>
    <property type="match status" value="1"/>
</dbReference>
<dbReference type="GO" id="GO:0015628">
    <property type="term" value="P:protein secretion by the type II secretion system"/>
    <property type="evidence" value="ECO:0007669"/>
    <property type="project" value="InterPro"/>
</dbReference>
<evidence type="ECO:0000313" key="12">
    <source>
        <dbReference type="EMBL" id="QDE40423.1"/>
    </source>
</evidence>
<accession>A0A4Y5Z8F6</accession>
<gene>
    <name evidence="12" type="ORF">FIV34_15030</name>
</gene>
<evidence type="ECO:0000256" key="5">
    <source>
        <dbReference type="ARBA" id="ARBA00022519"/>
    </source>
</evidence>
<keyword evidence="5" id="KW-0997">Cell inner membrane</keyword>
<dbReference type="InterPro" id="IPR022346">
    <property type="entry name" value="T2SS_GspH"/>
</dbReference>
<evidence type="ECO:0000256" key="10">
    <source>
        <dbReference type="ARBA" id="ARBA00030775"/>
    </source>
</evidence>
<keyword evidence="8" id="KW-0472">Membrane</keyword>
<comment type="subcellular location">
    <subcellularLocation>
        <location evidence="1">Cell inner membrane</location>
        <topology evidence="1">Single-pass membrane protein</topology>
    </subcellularLocation>
</comment>
<evidence type="ECO:0000256" key="9">
    <source>
        <dbReference type="ARBA" id="ARBA00025772"/>
    </source>
</evidence>
<evidence type="ECO:0000256" key="8">
    <source>
        <dbReference type="ARBA" id="ARBA00023136"/>
    </source>
</evidence>
<dbReference type="GO" id="GO:0005886">
    <property type="term" value="C:plasma membrane"/>
    <property type="evidence" value="ECO:0007669"/>
    <property type="project" value="UniProtKB-SubCell"/>
</dbReference>
<evidence type="ECO:0000313" key="13">
    <source>
        <dbReference type="Proteomes" id="UP000316093"/>
    </source>
</evidence>
<protein>
    <recommendedName>
        <fullName evidence="2">Type II secretion system protein H</fullName>
    </recommendedName>
    <alternativeName>
        <fullName evidence="10">General secretion pathway protein H</fullName>
    </alternativeName>
</protein>
<dbReference type="Pfam" id="PF07963">
    <property type="entry name" value="N_methyl"/>
    <property type="match status" value="1"/>
</dbReference>
<keyword evidence="13" id="KW-1185">Reference proteome</keyword>